<dbReference type="AlphaFoldDB" id="A0A6C0JJH8"/>
<name>A0A6C0JJH8_9ZZZZ</name>
<protein>
    <submittedName>
        <fullName evidence="1">Uncharacterized protein</fullName>
    </submittedName>
</protein>
<sequence>MKHIDFSDTTIKKKKYETNINQYDIITLLYEKGINKDFELEIRKKLSAYKNQDKIHNKYDKEQHITYDQTIHKLYDSKLKCYYCANDMLILYNKKREALQWTLERLNNNIGHYDTNTCISCLKCNLQRRTDNHEYFKTGKQFKCNIVR</sequence>
<accession>A0A6C0JJH8</accession>
<proteinExistence type="predicted"/>
<dbReference type="EMBL" id="MN740418">
    <property type="protein sequence ID" value="QHU05729.1"/>
    <property type="molecule type" value="Genomic_DNA"/>
</dbReference>
<reference evidence="1" key="1">
    <citation type="journal article" date="2020" name="Nature">
        <title>Giant virus diversity and host interactions through global metagenomics.</title>
        <authorList>
            <person name="Schulz F."/>
            <person name="Roux S."/>
            <person name="Paez-Espino D."/>
            <person name="Jungbluth S."/>
            <person name="Walsh D.A."/>
            <person name="Denef V.J."/>
            <person name="McMahon K.D."/>
            <person name="Konstantinidis K.T."/>
            <person name="Eloe-Fadrosh E.A."/>
            <person name="Kyrpides N.C."/>
            <person name="Woyke T."/>
        </authorList>
    </citation>
    <scope>NUCLEOTIDE SEQUENCE</scope>
    <source>
        <strain evidence="1">GVMAG-M-3300027736-24</strain>
    </source>
</reference>
<organism evidence="1">
    <name type="scientific">viral metagenome</name>
    <dbReference type="NCBI Taxonomy" id="1070528"/>
    <lineage>
        <taxon>unclassified sequences</taxon>
        <taxon>metagenomes</taxon>
        <taxon>organismal metagenomes</taxon>
    </lineage>
</organism>
<evidence type="ECO:0000313" key="1">
    <source>
        <dbReference type="EMBL" id="QHU05729.1"/>
    </source>
</evidence>